<evidence type="ECO:0000256" key="5">
    <source>
        <dbReference type="ARBA" id="ARBA00022989"/>
    </source>
</evidence>
<feature type="transmembrane region" description="Helical" evidence="7">
    <location>
        <begin position="20"/>
        <end position="42"/>
    </location>
</feature>
<evidence type="ECO:0000256" key="2">
    <source>
        <dbReference type="ARBA" id="ARBA00007977"/>
    </source>
</evidence>
<keyword evidence="6 7" id="KW-0472">Membrane</keyword>
<reference evidence="8 9" key="1">
    <citation type="submission" date="2024-07" db="EMBL/GenBank/DDBJ databases">
        <title>Description of Labrys sedimenti sp. nov., isolated from a diclofenac-degrading enrichment culture.</title>
        <authorList>
            <person name="Tancsics A."/>
            <person name="Csepanyi A."/>
        </authorList>
    </citation>
    <scope>NUCLEOTIDE SEQUENCE [LARGE SCALE GENOMIC DNA]</scope>
    <source>
        <strain evidence="8 9">LMG 23578</strain>
    </source>
</reference>
<dbReference type="Pfam" id="PF03601">
    <property type="entry name" value="Cons_hypoth698"/>
    <property type="match status" value="1"/>
</dbReference>
<keyword evidence="9" id="KW-1185">Reference proteome</keyword>
<accession>A0ABV3PQU2</accession>
<evidence type="ECO:0000256" key="7">
    <source>
        <dbReference type="SAM" id="Phobius"/>
    </source>
</evidence>
<evidence type="ECO:0000313" key="9">
    <source>
        <dbReference type="Proteomes" id="UP001555786"/>
    </source>
</evidence>
<evidence type="ECO:0000256" key="4">
    <source>
        <dbReference type="ARBA" id="ARBA00022692"/>
    </source>
</evidence>
<dbReference type="InterPro" id="IPR018383">
    <property type="entry name" value="UPF0324_pro"/>
</dbReference>
<name>A0ABV3PQU2_9HYPH</name>
<protein>
    <submittedName>
        <fullName evidence="8">Sulfate exporter family transporter</fullName>
    </submittedName>
</protein>
<organism evidence="8 9">
    <name type="scientific">Labrys neptuniae</name>
    <dbReference type="NCBI Taxonomy" id="376174"/>
    <lineage>
        <taxon>Bacteria</taxon>
        <taxon>Pseudomonadati</taxon>
        <taxon>Pseudomonadota</taxon>
        <taxon>Alphaproteobacteria</taxon>
        <taxon>Hyphomicrobiales</taxon>
        <taxon>Xanthobacteraceae</taxon>
        <taxon>Labrys</taxon>
    </lineage>
</organism>
<proteinExistence type="inferred from homology"/>
<comment type="subcellular location">
    <subcellularLocation>
        <location evidence="1">Cell membrane</location>
        <topology evidence="1">Multi-pass membrane protein</topology>
    </subcellularLocation>
</comment>
<keyword evidence="4 7" id="KW-0812">Transmembrane</keyword>
<keyword evidence="3" id="KW-1003">Cell membrane</keyword>
<dbReference type="Proteomes" id="UP001555786">
    <property type="component" value="Unassembled WGS sequence"/>
</dbReference>
<keyword evidence="5 7" id="KW-1133">Transmembrane helix</keyword>
<dbReference type="RefSeq" id="WP_367625264.1">
    <property type="nucleotide sequence ID" value="NZ_JBFNQD010000007.1"/>
</dbReference>
<evidence type="ECO:0000256" key="3">
    <source>
        <dbReference type="ARBA" id="ARBA00022475"/>
    </source>
</evidence>
<evidence type="ECO:0000256" key="6">
    <source>
        <dbReference type="ARBA" id="ARBA00023136"/>
    </source>
</evidence>
<comment type="similarity">
    <text evidence="2">Belongs to the UPF0324 family.</text>
</comment>
<sequence>MPEEKPPAPPPEPQKIDVIFRGGSVTAIGVVLAFSLGFLNNWASQPGTWIPEDLAAVFLIGGGIVFQVWALAGMLSPTSLEGAVYRRIVRTFMIGLILVSVGVLVAIAGDALGYSRIWFKQ</sequence>
<dbReference type="EMBL" id="JBFNQD010000007">
    <property type="protein sequence ID" value="MEW9308028.1"/>
    <property type="molecule type" value="Genomic_DNA"/>
</dbReference>
<feature type="transmembrane region" description="Helical" evidence="7">
    <location>
        <begin position="54"/>
        <end position="72"/>
    </location>
</feature>
<feature type="transmembrane region" description="Helical" evidence="7">
    <location>
        <begin position="92"/>
        <end position="114"/>
    </location>
</feature>
<gene>
    <name evidence="8" type="ORF">ABXS05_20910</name>
</gene>
<evidence type="ECO:0000313" key="8">
    <source>
        <dbReference type="EMBL" id="MEW9308028.1"/>
    </source>
</evidence>
<comment type="caution">
    <text evidence="8">The sequence shown here is derived from an EMBL/GenBank/DDBJ whole genome shotgun (WGS) entry which is preliminary data.</text>
</comment>
<evidence type="ECO:0000256" key="1">
    <source>
        <dbReference type="ARBA" id="ARBA00004651"/>
    </source>
</evidence>